<sequence>MCTQHVYPSNRLALISFRDIWPYPNRHPADGGADGIATVLIKPFAMVYIRRKATRWAQRQLSLFNSG</sequence>
<evidence type="ECO:0000313" key="2">
    <source>
        <dbReference type="Proteomes" id="UP000652761"/>
    </source>
</evidence>
<gene>
    <name evidence="1" type="ORF">Taro_010301</name>
</gene>
<dbReference type="Proteomes" id="UP000652761">
    <property type="component" value="Unassembled WGS sequence"/>
</dbReference>
<dbReference type="EMBL" id="NMUH01000371">
    <property type="protein sequence ID" value="MQL77889.1"/>
    <property type="molecule type" value="Genomic_DNA"/>
</dbReference>
<keyword evidence="2" id="KW-1185">Reference proteome</keyword>
<reference evidence="1" key="1">
    <citation type="submission" date="2017-07" db="EMBL/GenBank/DDBJ databases">
        <title>Taro Niue Genome Assembly and Annotation.</title>
        <authorList>
            <person name="Atibalentja N."/>
            <person name="Keating K."/>
            <person name="Fields C.J."/>
        </authorList>
    </citation>
    <scope>NUCLEOTIDE SEQUENCE</scope>
    <source>
        <strain evidence="1">Niue_2</strain>
        <tissue evidence="1">Leaf</tissue>
    </source>
</reference>
<evidence type="ECO:0000313" key="1">
    <source>
        <dbReference type="EMBL" id="MQL77889.1"/>
    </source>
</evidence>
<organism evidence="1 2">
    <name type="scientific">Colocasia esculenta</name>
    <name type="common">Wild taro</name>
    <name type="synonym">Arum esculentum</name>
    <dbReference type="NCBI Taxonomy" id="4460"/>
    <lineage>
        <taxon>Eukaryota</taxon>
        <taxon>Viridiplantae</taxon>
        <taxon>Streptophyta</taxon>
        <taxon>Embryophyta</taxon>
        <taxon>Tracheophyta</taxon>
        <taxon>Spermatophyta</taxon>
        <taxon>Magnoliopsida</taxon>
        <taxon>Liliopsida</taxon>
        <taxon>Araceae</taxon>
        <taxon>Aroideae</taxon>
        <taxon>Colocasieae</taxon>
        <taxon>Colocasia</taxon>
    </lineage>
</organism>
<comment type="caution">
    <text evidence="1">The sequence shown here is derived from an EMBL/GenBank/DDBJ whole genome shotgun (WGS) entry which is preliminary data.</text>
</comment>
<protein>
    <submittedName>
        <fullName evidence="1">Uncharacterized protein</fullName>
    </submittedName>
</protein>
<accession>A0A843UCM1</accession>
<dbReference type="AlphaFoldDB" id="A0A843UCM1"/>
<name>A0A843UCM1_COLES</name>
<proteinExistence type="predicted"/>